<evidence type="ECO:0000313" key="1">
    <source>
        <dbReference type="EMBL" id="QHT24336.1"/>
    </source>
</evidence>
<organism evidence="1">
    <name type="scientific">viral metagenome</name>
    <dbReference type="NCBI Taxonomy" id="1070528"/>
    <lineage>
        <taxon>unclassified sequences</taxon>
        <taxon>metagenomes</taxon>
        <taxon>organismal metagenomes</taxon>
    </lineage>
</organism>
<dbReference type="AlphaFoldDB" id="A0A6C0E5A8"/>
<dbReference type="EMBL" id="MN739744">
    <property type="protein sequence ID" value="QHT24336.1"/>
    <property type="molecule type" value="Genomic_DNA"/>
</dbReference>
<proteinExistence type="predicted"/>
<sequence length="86" mass="9592">MPRTTQIQKQPQKQVSVPQIHKPTMMDSVKSGFGFGMGSAIARSIVDSIFRAPEPKGTKDPNAKAEFVKCMESNTYEECNLFLDKI</sequence>
<accession>A0A6C0E5A8</accession>
<reference evidence="1" key="1">
    <citation type="journal article" date="2020" name="Nature">
        <title>Giant virus diversity and host interactions through global metagenomics.</title>
        <authorList>
            <person name="Schulz F."/>
            <person name="Roux S."/>
            <person name="Paez-Espino D."/>
            <person name="Jungbluth S."/>
            <person name="Walsh D.A."/>
            <person name="Denef V.J."/>
            <person name="McMahon K.D."/>
            <person name="Konstantinidis K.T."/>
            <person name="Eloe-Fadrosh E.A."/>
            <person name="Kyrpides N.C."/>
            <person name="Woyke T."/>
        </authorList>
    </citation>
    <scope>NUCLEOTIDE SEQUENCE</scope>
    <source>
        <strain evidence="1">GVMAG-M-3300023179-138</strain>
    </source>
</reference>
<name>A0A6C0E5A8_9ZZZZ</name>
<protein>
    <submittedName>
        <fullName evidence="1">Uncharacterized protein</fullName>
    </submittedName>
</protein>